<sequence length="900" mass="98586">MDMLPEAHGDRFVVPRAITIEQLEGCKRRARMQLPKGVLYRDFYPSIVVTYASGRRTNRKDAADDCEGSGPGVMYAMGLMEFFHERGLQCFSGLQVPPGVDWETFMLRLTGENGKREKPKVLIIILTAGLFHSRPCLKEIDTAIKNKIALLPVRFEDNLPAKEEQWTNLDDPDWEMRKYRVQEKLNSLNNIPNPGTVLNRATALEDIVAELEKHLPAPASLATSTPTPQPPPPTKPAGGPSRGPRFPVGSRVYVDQGHGEKRLAHVTTYDAANGAYVVEFGERGSGELDTCFDQDLRKADGPLSQLIDHARDKVGSLFGVNPVVMEREDATVMEREGETRNAAASKPTPSLPDLHPSAALAQAAPPSAVRGPAGPVSCRFWMIKADFLRTFSGKNLPFFQELRAKHPSAFVEVTISYEEVVRGTHVEKILSISHRWMVTAQPDPDGEQLKAIKAFLVSSAGKRIELVWIDGGSMPQHQPSIGLIRSVEDTSDFKTMLSQVNMLFLGTTVLILYDLSYASRFWTQFEAWLSMQFATPNGLKSAVGTKNARYHIVCIQNAAEHAELYTKVLVDTWANKTPQQAFDFLSKPDVTVTNLSDKQGQLPQIKALNVTVQGAFQRIDAQLLQRVAASAAAVERAKAALQKGERECQEAKARAEAECQEAKARADAKVVPLAGVMTRTEGEAAAAREAKQTHVLAIKRGVMPMLMEREAALPPRLKLEGGSLPGAAAQYAGFYMLDGTLVNGRPAWKHTNGRCWVAFDGADWRGQPEADLGQKRGALMLTDADTASPDASSATWQAWTGSAWSAQPALKCTVATAAELSAAQAAAEVRAKEERRAAQLRAKQERRAQAEVSVKHFRGPCAANCKPLAQCCCVSADGEAIFCCVPTERGYNLPIRDLTR</sequence>
<evidence type="ECO:0000313" key="3">
    <source>
        <dbReference type="EMBL" id="KOO26990.1"/>
    </source>
</evidence>
<evidence type="ECO:0000313" key="4">
    <source>
        <dbReference type="Proteomes" id="UP000037460"/>
    </source>
</evidence>
<dbReference type="Proteomes" id="UP000037460">
    <property type="component" value="Unassembled WGS sequence"/>
</dbReference>
<organism evidence="3 4">
    <name type="scientific">Chrysochromulina tobinii</name>
    <dbReference type="NCBI Taxonomy" id="1460289"/>
    <lineage>
        <taxon>Eukaryota</taxon>
        <taxon>Haptista</taxon>
        <taxon>Haptophyta</taxon>
        <taxon>Prymnesiophyceae</taxon>
        <taxon>Prymnesiales</taxon>
        <taxon>Chrysochromulinaceae</taxon>
        <taxon>Chrysochromulina</taxon>
    </lineage>
</organism>
<reference evidence="4" key="1">
    <citation type="journal article" date="2015" name="PLoS Genet.">
        <title>Genome Sequence and Transcriptome Analyses of Chrysochromulina tobin: Metabolic Tools for Enhanced Algal Fitness in the Prominent Order Prymnesiales (Haptophyceae).</title>
        <authorList>
            <person name="Hovde B.T."/>
            <person name="Deodato C.R."/>
            <person name="Hunsperger H.M."/>
            <person name="Ryken S.A."/>
            <person name="Yost W."/>
            <person name="Jha R.K."/>
            <person name="Patterson J."/>
            <person name="Monnat R.J. Jr."/>
            <person name="Barlow S.B."/>
            <person name="Starkenburg S.R."/>
            <person name="Cattolico R.A."/>
        </authorList>
    </citation>
    <scope>NUCLEOTIDE SEQUENCE</scope>
    <source>
        <strain evidence="4">CCMP291</strain>
    </source>
</reference>
<evidence type="ECO:0000256" key="1">
    <source>
        <dbReference type="SAM" id="Coils"/>
    </source>
</evidence>
<name>A0A0M0JKK0_9EUKA</name>
<feature type="region of interest" description="Disordered" evidence="2">
    <location>
        <begin position="334"/>
        <end position="356"/>
    </location>
</feature>
<keyword evidence="4" id="KW-1185">Reference proteome</keyword>
<accession>A0A0M0JKK0</accession>
<feature type="region of interest" description="Disordered" evidence="2">
    <location>
        <begin position="219"/>
        <end position="249"/>
    </location>
</feature>
<gene>
    <name evidence="3" type="ORF">Ctob_000873</name>
</gene>
<comment type="caution">
    <text evidence="3">The sequence shown here is derived from an EMBL/GenBank/DDBJ whole genome shotgun (WGS) entry which is preliminary data.</text>
</comment>
<dbReference type="AlphaFoldDB" id="A0A0M0JKK0"/>
<keyword evidence="1" id="KW-0175">Coiled coil</keyword>
<protein>
    <submittedName>
        <fullName evidence="3">Trafficking protein particle complex 8</fullName>
    </submittedName>
</protein>
<dbReference type="OrthoDB" id="4485930at2759"/>
<evidence type="ECO:0000256" key="2">
    <source>
        <dbReference type="SAM" id="MobiDB-lite"/>
    </source>
</evidence>
<proteinExistence type="predicted"/>
<dbReference type="EMBL" id="JWZX01002777">
    <property type="protein sequence ID" value="KOO26990.1"/>
    <property type="molecule type" value="Genomic_DNA"/>
</dbReference>
<feature type="coiled-coil region" evidence="1">
    <location>
        <begin position="634"/>
        <end position="665"/>
    </location>
</feature>